<dbReference type="GO" id="GO:0032259">
    <property type="term" value="P:methylation"/>
    <property type="evidence" value="ECO:0007669"/>
    <property type="project" value="UniProtKB-KW"/>
</dbReference>
<accession>A0A1E3X327</accession>
<evidence type="ECO:0000259" key="7">
    <source>
        <dbReference type="Pfam" id="PF07669"/>
    </source>
</evidence>
<dbReference type="EMBL" id="MAYW01000301">
    <property type="protein sequence ID" value="ODS30031.1"/>
    <property type="molecule type" value="Genomic_DNA"/>
</dbReference>
<protein>
    <recommendedName>
        <fullName evidence="1">site-specific DNA-methyltransferase (adenine-specific)</fullName>
        <ecNumber evidence="1">2.1.1.72</ecNumber>
    </recommendedName>
</protein>
<dbReference type="AlphaFoldDB" id="A0A1E3X327"/>
<sequence length="1006" mass="117540">MSELKHKVETRLQNLIVNKDQELVNLCTDLGYEYDNEIVDSLFSDWTENQSSLVNQITRLGYHGEFSIFWVRLSNDSLNKTHQRTVINLINRRFPYNLCIFSNLKDSVWDFVNIKAVKNKESDEDKEPKKRQFIRRIRIDQQERLRTAVERITHLKVPEDGAHHFELQKQHDEAFDVEKVTDAFFDDFEKVFTGFKNHLFELTEKDELAHSYGLQFFNRLIFVYFIQKKRWLGDDPEFVKSYWETYLKSEQQENSFVDKWLGILFFEAFNNKFSHPRWLPKKLQSTLQLAPYLNGGLFKKTDLDNHHSVQIHDSEFKNIFDFLQSYNFTITEDSPIDQEVAVDPEMIGKIYETMTFVEGDIEKAHSHGIVYTPRTEITLMCRLALVDRLTNEFGSEHKNLFYELLFAFTEEDKVEADQRITDQNLWPGIGIFLDQITILDPAVGSGSFLVGMLNILADLKMRANSQQGVQETPFQVKKKILGRSLYGVDIMEWAVHVCELRLWLQLVVETPFESKSEINFLPLLPNLDLNIRTGDSLVQMVGDVNFSHLHLTDLPQATKGRLTTLKGEKRKYFYNDPKRKYKTRRQVDQAELNIFREILVKQIHEHNQKLKRIERIIEGTDVEQKGIFGDEPKQNSINMKKGYAKEQRKLEEELEQFNIARQALKDRGNIPFVWDISFAEIFSEDKHGFDIVIGNPPYVRQELIANPKENPEDFGGETSPNWKTAKKVYKQKLMQSLNAEYPDFFHFDKKKQKYLRKLDAKNDLYVYFYLHGMSLLNTKGSFCFVTSNSWLDVGYGKDLQEFLLKKAPIKLIMDNQVKRSFKSADVNTVICLFGAPSTLVIARSEATKQSPKFVMFYVPFEECLDPILFEEIDEANDRKTTPEFRVVPKDANELLTAGTDESKKDSLVAYTGDKWGGKYLRAPDIYFTILEKGKDKLVRLGDIAEVRRGFTTGANEFFYLTQEKIDEWGIEAEFLKPVIKSPRECKTIQINPDDLKYKIFMCHKSK</sequence>
<dbReference type="InterPro" id="IPR011639">
    <property type="entry name" value="MethylTrfase_TaqI-like_dom"/>
</dbReference>
<gene>
    <name evidence="9" type="ORF">SCARUB_04865</name>
</gene>
<dbReference type="Pfam" id="PF07669">
    <property type="entry name" value="Eco57I"/>
    <property type="match status" value="1"/>
</dbReference>
<name>A0A1E3X327_9BACT</name>
<evidence type="ECO:0000256" key="6">
    <source>
        <dbReference type="SAM" id="Coils"/>
    </source>
</evidence>
<dbReference type="EC" id="2.1.1.72" evidence="1"/>
<dbReference type="GO" id="GO:0003676">
    <property type="term" value="F:nucleic acid binding"/>
    <property type="evidence" value="ECO:0007669"/>
    <property type="project" value="InterPro"/>
</dbReference>
<dbReference type="SUPFAM" id="SSF53335">
    <property type="entry name" value="S-adenosyl-L-methionine-dependent methyltransferases"/>
    <property type="match status" value="1"/>
</dbReference>
<dbReference type="GO" id="GO:0009007">
    <property type="term" value="F:site-specific DNA-methyltransferase (adenine-specific) activity"/>
    <property type="evidence" value="ECO:0007669"/>
    <property type="project" value="UniProtKB-EC"/>
</dbReference>
<feature type="domain" description="Type II methyltransferase M.Eco57I C-terminal" evidence="8">
    <location>
        <begin position="914"/>
        <end position="996"/>
    </location>
</feature>
<dbReference type="InterPro" id="IPR050953">
    <property type="entry name" value="N4_N6_ade-DNA_methylase"/>
</dbReference>
<evidence type="ECO:0000259" key="8">
    <source>
        <dbReference type="Pfam" id="PF22837"/>
    </source>
</evidence>
<dbReference type="Pfam" id="PF22837">
    <property type="entry name" value="M_Eco57I_C"/>
    <property type="match status" value="1"/>
</dbReference>
<dbReference type="Proteomes" id="UP000094056">
    <property type="component" value="Unassembled WGS sequence"/>
</dbReference>
<evidence type="ECO:0000256" key="1">
    <source>
        <dbReference type="ARBA" id="ARBA00011900"/>
    </source>
</evidence>
<evidence type="ECO:0000313" key="10">
    <source>
        <dbReference type="Proteomes" id="UP000094056"/>
    </source>
</evidence>
<feature type="non-terminal residue" evidence="9">
    <location>
        <position position="1006"/>
    </location>
</feature>
<comment type="catalytic activity">
    <reaction evidence="5">
        <text>a 2'-deoxyadenosine in DNA + S-adenosyl-L-methionine = an N(6)-methyl-2'-deoxyadenosine in DNA + S-adenosyl-L-homocysteine + H(+)</text>
        <dbReference type="Rhea" id="RHEA:15197"/>
        <dbReference type="Rhea" id="RHEA-COMP:12418"/>
        <dbReference type="Rhea" id="RHEA-COMP:12419"/>
        <dbReference type="ChEBI" id="CHEBI:15378"/>
        <dbReference type="ChEBI" id="CHEBI:57856"/>
        <dbReference type="ChEBI" id="CHEBI:59789"/>
        <dbReference type="ChEBI" id="CHEBI:90615"/>
        <dbReference type="ChEBI" id="CHEBI:90616"/>
        <dbReference type="EC" id="2.1.1.72"/>
    </reaction>
</comment>
<dbReference type="InterPro" id="IPR002052">
    <property type="entry name" value="DNA_methylase_N6_adenine_CS"/>
</dbReference>
<dbReference type="PRINTS" id="PR00507">
    <property type="entry name" value="N12N6MTFRASE"/>
</dbReference>
<evidence type="ECO:0000256" key="4">
    <source>
        <dbReference type="ARBA" id="ARBA00022691"/>
    </source>
</evidence>
<evidence type="ECO:0000313" key="9">
    <source>
        <dbReference type="EMBL" id="ODS30031.1"/>
    </source>
</evidence>
<dbReference type="PANTHER" id="PTHR33841:SF1">
    <property type="entry name" value="DNA METHYLTRANSFERASE A"/>
    <property type="match status" value="1"/>
</dbReference>
<dbReference type="PROSITE" id="PS00092">
    <property type="entry name" value="N6_MTASE"/>
    <property type="match status" value="1"/>
</dbReference>
<organism evidence="9 10">
    <name type="scientific">Candidatus Scalindua rubra</name>
    <dbReference type="NCBI Taxonomy" id="1872076"/>
    <lineage>
        <taxon>Bacteria</taxon>
        <taxon>Pseudomonadati</taxon>
        <taxon>Planctomycetota</taxon>
        <taxon>Candidatus Brocadiia</taxon>
        <taxon>Candidatus Brocadiales</taxon>
        <taxon>Candidatus Scalinduaceae</taxon>
        <taxon>Candidatus Scalindua</taxon>
    </lineage>
</organism>
<dbReference type="InterPro" id="IPR054520">
    <property type="entry name" value="M_Eco57I_C"/>
</dbReference>
<dbReference type="Gene3D" id="3.40.50.150">
    <property type="entry name" value="Vaccinia Virus protein VP39"/>
    <property type="match status" value="1"/>
</dbReference>
<feature type="coiled-coil region" evidence="6">
    <location>
        <begin position="640"/>
        <end position="667"/>
    </location>
</feature>
<keyword evidence="4" id="KW-0949">S-adenosyl-L-methionine</keyword>
<evidence type="ECO:0000256" key="3">
    <source>
        <dbReference type="ARBA" id="ARBA00022679"/>
    </source>
</evidence>
<dbReference type="InterPro" id="IPR029063">
    <property type="entry name" value="SAM-dependent_MTases_sf"/>
</dbReference>
<keyword evidence="3 9" id="KW-0808">Transferase</keyword>
<dbReference type="GO" id="GO:0006304">
    <property type="term" value="P:DNA modification"/>
    <property type="evidence" value="ECO:0007669"/>
    <property type="project" value="InterPro"/>
</dbReference>
<reference evidence="9 10" key="1">
    <citation type="submission" date="2016-07" db="EMBL/GenBank/DDBJ databases">
        <title>Draft genome of Scalindua rubra, obtained from a brine-seawater interface in the Red Sea, sheds light on salt adaptation in anammox bacteria.</title>
        <authorList>
            <person name="Speth D.R."/>
            <person name="Lagkouvardos I."/>
            <person name="Wang Y."/>
            <person name="Qian P.-Y."/>
            <person name="Dutilh B.E."/>
            <person name="Jetten M.S."/>
        </authorList>
    </citation>
    <scope>NUCLEOTIDE SEQUENCE [LARGE SCALE GENOMIC DNA]</scope>
    <source>
        <strain evidence="9">BSI-1</strain>
    </source>
</reference>
<keyword evidence="6" id="KW-0175">Coiled coil</keyword>
<keyword evidence="2 9" id="KW-0489">Methyltransferase</keyword>
<proteinExistence type="predicted"/>
<comment type="caution">
    <text evidence="9">The sequence shown here is derived from an EMBL/GenBank/DDBJ whole genome shotgun (WGS) entry which is preliminary data.</text>
</comment>
<evidence type="ECO:0000256" key="5">
    <source>
        <dbReference type="ARBA" id="ARBA00047942"/>
    </source>
</evidence>
<dbReference type="PANTHER" id="PTHR33841">
    <property type="entry name" value="DNA METHYLTRANSFERASE YEEA-RELATED"/>
    <property type="match status" value="1"/>
</dbReference>
<evidence type="ECO:0000256" key="2">
    <source>
        <dbReference type="ARBA" id="ARBA00022603"/>
    </source>
</evidence>
<feature type="domain" description="Type II methyltransferase M.TaqI-like" evidence="7">
    <location>
        <begin position="484"/>
        <end position="818"/>
    </location>
</feature>